<name>A0A7J6WJ55_THATH</name>
<keyword evidence="1" id="KW-0812">Transmembrane</keyword>
<dbReference type="AlphaFoldDB" id="A0A7J6WJ55"/>
<keyword evidence="1" id="KW-0472">Membrane</keyword>
<evidence type="ECO:0000313" key="3">
    <source>
        <dbReference type="Proteomes" id="UP000554482"/>
    </source>
</evidence>
<protein>
    <submittedName>
        <fullName evidence="2">Uncharacterized protein</fullName>
    </submittedName>
</protein>
<comment type="caution">
    <text evidence="2">The sequence shown here is derived from an EMBL/GenBank/DDBJ whole genome shotgun (WGS) entry which is preliminary data.</text>
</comment>
<dbReference type="Proteomes" id="UP000554482">
    <property type="component" value="Unassembled WGS sequence"/>
</dbReference>
<feature type="transmembrane region" description="Helical" evidence="1">
    <location>
        <begin position="35"/>
        <end position="53"/>
    </location>
</feature>
<proteinExistence type="predicted"/>
<keyword evidence="3" id="KW-1185">Reference proteome</keyword>
<feature type="non-terminal residue" evidence="2">
    <location>
        <position position="1"/>
    </location>
</feature>
<accession>A0A7J6WJ55</accession>
<evidence type="ECO:0000313" key="2">
    <source>
        <dbReference type="EMBL" id="KAF5197416.1"/>
    </source>
</evidence>
<evidence type="ECO:0000256" key="1">
    <source>
        <dbReference type="SAM" id="Phobius"/>
    </source>
</evidence>
<gene>
    <name evidence="2" type="ORF">FRX31_012996</name>
</gene>
<organism evidence="2 3">
    <name type="scientific">Thalictrum thalictroides</name>
    <name type="common">Rue-anemone</name>
    <name type="synonym">Anemone thalictroides</name>
    <dbReference type="NCBI Taxonomy" id="46969"/>
    <lineage>
        <taxon>Eukaryota</taxon>
        <taxon>Viridiplantae</taxon>
        <taxon>Streptophyta</taxon>
        <taxon>Embryophyta</taxon>
        <taxon>Tracheophyta</taxon>
        <taxon>Spermatophyta</taxon>
        <taxon>Magnoliopsida</taxon>
        <taxon>Ranunculales</taxon>
        <taxon>Ranunculaceae</taxon>
        <taxon>Thalictroideae</taxon>
        <taxon>Thalictrum</taxon>
    </lineage>
</organism>
<sequence>FFSKTPTEDSKYQTSVCLFQCAKQMVNLQLTLDSAFALEVTSFLMICNMFYVVSSAQGN</sequence>
<keyword evidence="1" id="KW-1133">Transmembrane helix</keyword>
<reference evidence="2 3" key="1">
    <citation type="submission" date="2020-06" db="EMBL/GenBank/DDBJ databases">
        <title>Transcriptomic and genomic resources for Thalictrum thalictroides and T. hernandezii: Facilitating candidate gene discovery in an emerging model plant lineage.</title>
        <authorList>
            <person name="Arias T."/>
            <person name="Riano-Pachon D.M."/>
            <person name="Di Stilio V.S."/>
        </authorList>
    </citation>
    <scope>NUCLEOTIDE SEQUENCE [LARGE SCALE GENOMIC DNA]</scope>
    <source>
        <strain evidence="3">cv. WT478/WT964</strain>
        <tissue evidence="2">Leaves</tissue>
    </source>
</reference>
<dbReference type="EMBL" id="JABWDY010014737">
    <property type="protein sequence ID" value="KAF5197416.1"/>
    <property type="molecule type" value="Genomic_DNA"/>
</dbReference>